<comment type="caution">
    <text evidence="1">The sequence shown here is derived from an EMBL/GenBank/DDBJ whole genome shotgun (WGS) entry which is preliminary data.</text>
</comment>
<reference evidence="1" key="2">
    <citation type="submission" date="2020-06" db="EMBL/GenBank/DDBJ databases">
        <authorList>
            <person name="Sheffer M."/>
        </authorList>
    </citation>
    <scope>NUCLEOTIDE SEQUENCE</scope>
</reference>
<dbReference type="AlphaFoldDB" id="A0A8T0ESV5"/>
<proteinExistence type="predicted"/>
<protein>
    <submittedName>
        <fullName evidence="1">Uncharacterized protein</fullName>
    </submittedName>
</protein>
<keyword evidence="2" id="KW-1185">Reference proteome</keyword>
<evidence type="ECO:0000313" key="1">
    <source>
        <dbReference type="EMBL" id="KAF8778528.1"/>
    </source>
</evidence>
<name>A0A8T0ESV5_ARGBR</name>
<reference evidence="1" key="1">
    <citation type="journal article" date="2020" name="bioRxiv">
        <title>Chromosome-level reference genome of the European wasp spider Argiope bruennichi: a resource for studies on range expansion and evolutionary adaptation.</title>
        <authorList>
            <person name="Sheffer M.M."/>
            <person name="Hoppe A."/>
            <person name="Krehenwinkel H."/>
            <person name="Uhl G."/>
            <person name="Kuss A.W."/>
            <person name="Jensen L."/>
            <person name="Jensen C."/>
            <person name="Gillespie R.G."/>
            <person name="Hoff K.J."/>
            <person name="Prost S."/>
        </authorList>
    </citation>
    <scope>NUCLEOTIDE SEQUENCE</scope>
</reference>
<accession>A0A8T0ESV5</accession>
<gene>
    <name evidence="1" type="ORF">HNY73_015242</name>
</gene>
<evidence type="ECO:0000313" key="2">
    <source>
        <dbReference type="Proteomes" id="UP000807504"/>
    </source>
</evidence>
<dbReference type="Proteomes" id="UP000807504">
    <property type="component" value="Unassembled WGS sequence"/>
</dbReference>
<dbReference type="EMBL" id="JABXBU010002072">
    <property type="protein sequence ID" value="KAF8778528.1"/>
    <property type="molecule type" value="Genomic_DNA"/>
</dbReference>
<organism evidence="1 2">
    <name type="scientific">Argiope bruennichi</name>
    <name type="common">Wasp spider</name>
    <name type="synonym">Aranea bruennichi</name>
    <dbReference type="NCBI Taxonomy" id="94029"/>
    <lineage>
        <taxon>Eukaryota</taxon>
        <taxon>Metazoa</taxon>
        <taxon>Ecdysozoa</taxon>
        <taxon>Arthropoda</taxon>
        <taxon>Chelicerata</taxon>
        <taxon>Arachnida</taxon>
        <taxon>Araneae</taxon>
        <taxon>Araneomorphae</taxon>
        <taxon>Entelegynae</taxon>
        <taxon>Araneoidea</taxon>
        <taxon>Araneidae</taxon>
        <taxon>Argiope</taxon>
    </lineage>
</organism>
<sequence>MSTPQFERGRTSFGKRKKRNRDLLQITGDIKQLADRLNVDSDDEVDAFGRSIALHIKKLKPESTIQAQLEIQGIISKYRLHDIAAECAKTPIYASNDVLAAAMQCTIFNDE</sequence>